<evidence type="ECO:0000256" key="1">
    <source>
        <dbReference type="SAM" id="MobiDB-lite"/>
    </source>
</evidence>
<sequence length="234" mass="25789">MSELEARLESSAGVGQKNRSKFKPISLPHVYGRRDSLLAPRPDPHLFALSRPGGPLASHRTSRRFVGDNRIPGLRSETTSASPHTSPNLSPPLSSPANTLDFHSIRSSSHRSLHRPSPSASKSLERQQQVQQEGSGQPTRTYRNLKTLPLNMHRAHRVPKLAVLRLHVNQDTAKDMQADRMQAHWSDPLASKGYGRRPMPRPTPDLEGTPIAVELMHYSGAIAQSVLHCSGAKP</sequence>
<name>A0A9P6D9K9_PLEER</name>
<accession>A0A9P6D9K9</accession>
<feature type="region of interest" description="Disordered" evidence="1">
    <location>
        <begin position="1"/>
        <end position="142"/>
    </location>
</feature>
<proteinExistence type="predicted"/>
<evidence type="ECO:0000313" key="3">
    <source>
        <dbReference type="Proteomes" id="UP000807025"/>
    </source>
</evidence>
<dbReference type="AlphaFoldDB" id="A0A9P6D9K9"/>
<dbReference type="Proteomes" id="UP000807025">
    <property type="component" value="Unassembled WGS sequence"/>
</dbReference>
<protein>
    <submittedName>
        <fullName evidence="2">Uncharacterized protein</fullName>
    </submittedName>
</protein>
<dbReference type="EMBL" id="MU154751">
    <property type="protein sequence ID" value="KAF9487778.1"/>
    <property type="molecule type" value="Genomic_DNA"/>
</dbReference>
<keyword evidence="3" id="KW-1185">Reference proteome</keyword>
<comment type="caution">
    <text evidence="2">The sequence shown here is derived from an EMBL/GenBank/DDBJ whole genome shotgun (WGS) entry which is preliminary data.</text>
</comment>
<organism evidence="2 3">
    <name type="scientific">Pleurotus eryngii</name>
    <name type="common">Boletus of the steppes</name>
    <dbReference type="NCBI Taxonomy" id="5323"/>
    <lineage>
        <taxon>Eukaryota</taxon>
        <taxon>Fungi</taxon>
        <taxon>Dikarya</taxon>
        <taxon>Basidiomycota</taxon>
        <taxon>Agaricomycotina</taxon>
        <taxon>Agaricomycetes</taxon>
        <taxon>Agaricomycetidae</taxon>
        <taxon>Agaricales</taxon>
        <taxon>Pleurotineae</taxon>
        <taxon>Pleurotaceae</taxon>
        <taxon>Pleurotus</taxon>
    </lineage>
</organism>
<gene>
    <name evidence="2" type="ORF">BDN71DRAFT_1513641</name>
</gene>
<evidence type="ECO:0000313" key="2">
    <source>
        <dbReference type="EMBL" id="KAF9487778.1"/>
    </source>
</evidence>
<reference evidence="2" key="1">
    <citation type="submission" date="2020-11" db="EMBL/GenBank/DDBJ databases">
        <authorList>
            <consortium name="DOE Joint Genome Institute"/>
            <person name="Ahrendt S."/>
            <person name="Riley R."/>
            <person name="Andreopoulos W."/>
            <person name="Labutti K."/>
            <person name="Pangilinan J."/>
            <person name="Ruiz-Duenas F.J."/>
            <person name="Barrasa J.M."/>
            <person name="Sanchez-Garcia M."/>
            <person name="Camarero S."/>
            <person name="Miyauchi S."/>
            <person name="Serrano A."/>
            <person name="Linde D."/>
            <person name="Babiker R."/>
            <person name="Drula E."/>
            <person name="Ayuso-Fernandez I."/>
            <person name="Pacheco R."/>
            <person name="Padilla G."/>
            <person name="Ferreira P."/>
            <person name="Barriuso J."/>
            <person name="Kellner H."/>
            <person name="Castanera R."/>
            <person name="Alfaro M."/>
            <person name="Ramirez L."/>
            <person name="Pisabarro A.G."/>
            <person name="Kuo A."/>
            <person name="Tritt A."/>
            <person name="Lipzen A."/>
            <person name="He G."/>
            <person name="Yan M."/>
            <person name="Ng V."/>
            <person name="Cullen D."/>
            <person name="Martin F."/>
            <person name="Rosso M.-N."/>
            <person name="Henrissat B."/>
            <person name="Hibbett D."/>
            <person name="Martinez A.T."/>
            <person name="Grigoriev I.V."/>
        </authorList>
    </citation>
    <scope>NUCLEOTIDE SEQUENCE</scope>
    <source>
        <strain evidence="2">ATCC 90797</strain>
    </source>
</reference>
<feature type="compositionally biased region" description="Low complexity" evidence="1">
    <location>
        <begin position="115"/>
        <end position="132"/>
    </location>
</feature>
<feature type="compositionally biased region" description="Polar residues" evidence="1">
    <location>
        <begin position="133"/>
        <end position="142"/>
    </location>
</feature>